<feature type="region of interest" description="Disordered" evidence="1">
    <location>
        <begin position="136"/>
        <end position="173"/>
    </location>
</feature>
<dbReference type="InterPro" id="IPR057621">
    <property type="entry name" value="Khk_prokaryotic"/>
</dbReference>
<evidence type="ECO:0008006" key="4">
    <source>
        <dbReference type="Google" id="ProtNLM"/>
    </source>
</evidence>
<sequence length="173" mass="18320">MRQLSTDLLAEGAPALERLDDCAPVTVSANRGETGVFADLGSSTGDERPLVDTVEDARDALGVTRFVGHSPTESAVCGPDGTFRSVVPRVDDPELTTSAGDHFNAGLVLAQHLDLGDGASLVLGNALAGHFVRHGEPPTYDQLGPSSRSTKPSSTNDNGTDFTQRRHEDVRRR</sequence>
<organism evidence="2 3">
    <name type="scientific">Halospeciosus flavus</name>
    <dbReference type="NCBI Taxonomy" id="3032283"/>
    <lineage>
        <taxon>Archaea</taxon>
        <taxon>Methanobacteriati</taxon>
        <taxon>Methanobacteriota</taxon>
        <taxon>Stenosarchaea group</taxon>
        <taxon>Halobacteria</taxon>
        <taxon>Halobacteriales</taxon>
        <taxon>Halobacteriaceae</taxon>
        <taxon>Halospeciosus</taxon>
    </lineage>
</organism>
<feature type="compositionally biased region" description="Basic and acidic residues" evidence="1">
    <location>
        <begin position="163"/>
        <end position="173"/>
    </location>
</feature>
<dbReference type="Proteomes" id="UP001596447">
    <property type="component" value="Unassembled WGS sequence"/>
</dbReference>
<name>A0ABD5YYE0_9EURY</name>
<dbReference type="SUPFAM" id="SSF53613">
    <property type="entry name" value="Ribokinase-like"/>
    <property type="match status" value="1"/>
</dbReference>
<dbReference type="Pfam" id="PF25270">
    <property type="entry name" value="Khk"/>
    <property type="match status" value="1"/>
</dbReference>
<protein>
    <recommendedName>
        <fullName evidence="4">Carbohydrate kinase PfkB domain-containing protein</fullName>
    </recommendedName>
</protein>
<evidence type="ECO:0000256" key="1">
    <source>
        <dbReference type="SAM" id="MobiDB-lite"/>
    </source>
</evidence>
<comment type="caution">
    <text evidence="2">The sequence shown here is derived from an EMBL/GenBank/DDBJ whole genome shotgun (WGS) entry which is preliminary data.</text>
</comment>
<dbReference type="RefSeq" id="WP_382267649.1">
    <property type="nucleotide sequence ID" value="NZ_JBHTAR010000001.1"/>
</dbReference>
<gene>
    <name evidence="2" type="ORF">ACFQJ9_00335</name>
</gene>
<keyword evidence="3" id="KW-1185">Reference proteome</keyword>
<feature type="compositionally biased region" description="Polar residues" evidence="1">
    <location>
        <begin position="144"/>
        <end position="162"/>
    </location>
</feature>
<dbReference type="EMBL" id="JBHTAR010000001">
    <property type="protein sequence ID" value="MFC7197966.1"/>
    <property type="molecule type" value="Genomic_DNA"/>
</dbReference>
<evidence type="ECO:0000313" key="3">
    <source>
        <dbReference type="Proteomes" id="UP001596447"/>
    </source>
</evidence>
<proteinExistence type="predicted"/>
<reference evidence="2 3" key="1">
    <citation type="journal article" date="2019" name="Int. J. Syst. Evol. Microbiol.">
        <title>The Global Catalogue of Microorganisms (GCM) 10K type strain sequencing project: providing services to taxonomists for standard genome sequencing and annotation.</title>
        <authorList>
            <consortium name="The Broad Institute Genomics Platform"/>
            <consortium name="The Broad Institute Genome Sequencing Center for Infectious Disease"/>
            <person name="Wu L."/>
            <person name="Ma J."/>
        </authorList>
    </citation>
    <scope>NUCLEOTIDE SEQUENCE [LARGE SCALE GENOMIC DNA]</scope>
    <source>
        <strain evidence="2 3">XZGYJ-43</strain>
    </source>
</reference>
<accession>A0ABD5YYE0</accession>
<dbReference type="InterPro" id="IPR029056">
    <property type="entry name" value="Ribokinase-like"/>
</dbReference>
<dbReference type="AlphaFoldDB" id="A0ABD5YYE0"/>
<evidence type="ECO:0000313" key="2">
    <source>
        <dbReference type="EMBL" id="MFC7197966.1"/>
    </source>
</evidence>